<protein>
    <recommendedName>
        <fullName evidence="3">Ribosomal RNA-processing protein 8</fullName>
    </recommendedName>
</protein>
<dbReference type="InterPro" id="IPR036770">
    <property type="entry name" value="Ankyrin_rpt-contain_sf"/>
</dbReference>
<dbReference type="EMBL" id="UYRS01018863">
    <property type="protein sequence ID" value="VDK40848.1"/>
    <property type="molecule type" value="Genomic_DNA"/>
</dbReference>
<dbReference type="SMART" id="SM00248">
    <property type="entry name" value="ANK"/>
    <property type="match status" value="3"/>
</dbReference>
<feature type="repeat" description="ANK" evidence="9">
    <location>
        <begin position="301"/>
        <end position="333"/>
    </location>
</feature>
<dbReference type="Pfam" id="PF12796">
    <property type="entry name" value="Ank_2"/>
    <property type="match status" value="1"/>
</dbReference>
<keyword evidence="4" id="KW-0698">rRNA processing</keyword>
<dbReference type="GO" id="GO:0046015">
    <property type="term" value="P:regulation of transcription by glucose"/>
    <property type="evidence" value="ECO:0007669"/>
    <property type="project" value="TreeGrafter"/>
</dbReference>
<evidence type="ECO:0000256" key="7">
    <source>
        <dbReference type="ARBA" id="ARBA00022691"/>
    </source>
</evidence>
<keyword evidence="9" id="KW-0040">ANK repeat</keyword>
<evidence type="ECO:0000256" key="6">
    <source>
        <dbReference type="ARBA" id="ARBA00022679"/>
    </source>
</evidence>
<dbReference type="InterPro" id="IPR002110">
    <property type="entry name" value="Ankyrin_rpt"/>
</dbReference>
<dbReference type="Pfam" id="PF05148">
    <property type="entry name" value="Methyltransf_8"/>
    <property type="match status" value="1"/>
</dbReference>
<dbReference type="STRING" id="60517.A0A158RA89"/>
<organism evidence="13">
    <name type="scientific">Taenia asiatica</name>
    <name type="common">Asian tapeworm</name>
    <dbReference type="NCBI Taxonomy" id="60517"/>
    <lineage>
        <taxon>Eukaryota</taxon>
        <taxon>Metazoa</taxon>
        <taxon>Spiralia</taxon>
        <taxon>Lophotrochozoa</taxon>
        <taxon>Platyhelminthes</taxon>
        <taxon>Cestoda</taxon>
        <taxon>Eucestoda</taxon>
        <taxon>Cyclophyllidea</taxon>
        <taxon>Taeniidae</taxon>
        <taxon>Taenia</taxon>
    </lineage>
</organism>
<feature type="domain" description="Protein kinase" evidence="10">
    <location>
        <begin position="464"/>
        <end position="749"/>
    </location>
</feature>
<dbReference type="GO" id="GO:0008168">
    <property type="term" value="F:methyltransferase activity"/>
    <property type="evidence" value="ECO:0007669"/>
    <property type="project" value="UniProtKB-KW"/>
</dbReference>
<dbReference type="Gene3D" id="3.30.200.20">
    <property type="entry name" value="Phosphorylase Kinase, domain 1"/>
    <property type="match status" value="1"/>
</dbReference>
<proteinExistence type="inferred from homology"/>
<reference evidence="11 12" key="2">
    <citation type="submission" date="2018-11" db="EMBL/GenBank/DDBJ databases">
        <authorList>
            <consortium name="Pathogen Informatics"/>
        </authorList>
    </citation>
    <scope>NUCLEOTIDE SEQUENCE [LARGE SCALE GENOMIC DNA]</scope>
</reference>
<dbReference type="Proteomes" id="UP000282613">
    <property type="component" value="Unassembled WGS sequence"/>
</dbReference>
<keyword evidence="5" id="KW-0489">Methyltransferase</keyword>
<dbReference type="AlphaFoldDB" id="A0A158RA89"/>
<evidence type="ECO:0000313" key="12">
    <source>
        <dbReference type="Proteomes" id="UP000282613"/>
    </source>
</evidence>
<comment type="similarity">
    <text evidence="2">Belongs to the methyltransferase superfamily. RRP8 family.</text>
</comment>
<name>A0A158RA89_TAEAS</name>
<dbReference type="InterPro" id="IPR029063">
    <property type="entry name" value="SAM-dependent_MTases_sf"/>
</dbReference>
<dbReference type="SUPFAM" id="SSF56112">
    <property type="entry name" value="Protein kinase-like (PK-like)"/>
    <property type="match status" value="1"/>
</dbReference>
<dbReference type="InterPro" id="IPR000719">
    <property type="entry name" value="Prot_kinase_dom"/>
</dbReference>
<dbReference type="InterPro" id="IPR011009">
    <property type="entry name" value="Kinase-like_dom_sf"/>
</dbReference>
<keyword evidence="6" id="KW-0808">Transferase</keyword>
<feature type="repeat" description="ANK" evidence="9">
    <location>
        <begin position="334"/>
        <end position="357"/>
    </location>
</feature>
<dbReference type="GO" id="GO:0005677">
    <property type="term" value="C:chromatin silencing complex"/>
    <property type="evidence" value="ECO:0007669"/>
    <property type="project" value="TreeGrafter"/>
</dbReference>
<dbReference type="Pfam" id="PF07714">
    <property type="entry name" value="PK_Tyr_Ser-Thr"/>
    <property type="match status" value="1"/>
</dbReference>
<gene>
    <name evidence="11" type="ORF">TASK_LOCUS8685</name>
</gene>
<dbReference type="OrthoDB" id="6718656at2759"/>
<dbReference type="GO" id="GO:0033553">
    <property type="term" value="C:rDNA heterochromatin"/>
    <property type="evidence" value="ECO:0007669"/>
    <property type="project" value="TreeGrafter"/>
</dbReference>
<dbReference type="GO" id="GO:0004672">
    <property type="term" value="F:protein kinase activity"/>
    <property type="evidence" value="ECO:0007669"/>
    <property type="project" value="InterPro"/>
</dbReference>
<dbReference type="InterPro" id="IPR007823">
    <property type="entry name" value="RRP8"/>
</dbReference>
<dbReference type="SUPFAM" id="SSF48403">
    <property type="entry name" value="Ankyrin repeat"/>
    <property type="match status" value="1"/>
</dbReference>
<evidence type="ECO:0000256" key="9">
    <source>
        <dbReference type="PROSITE-ProRule" id="PRU00023"/>
    </source>
</evidence>
<dbReference type="PROSITE" id="PS50011">
    <property type="entry name" value="PROTEIN_KINASE_DOM"/>
    <property type="match status" value="1"/>
</dbReference>
<dbReference type="WBParaSite" id="TASK_0000868401-mRNA-1">
    <property type="protein sequence ID" value="TASK_0000868401-mRNA-1"/>
    <property type="gene ID" value="TASK_0000868401"/>
</dbReference>
<dbReference type="GO" id="GO:0000183">
    <property type="term" value="P:rDNA heterochromatin formation"/>
    <property type="evidence" value="ECO:0007669"/>
    <property type="project" value="TreeGrafter"/>
</dbReference>
<dbReference type="SUPFAM" id="SSF53335">
    <property type="entry name" value="S-adenosyl-L-methionine-dependent methyltransferases"/>
    <property type="match status" value="1"/>
</dbReference>
<reference evidence="13" key="1">
    <citation type="submission" date="2016-04" db="UniProtKB">
        <authorList>
            <consortium name="WormBaseParasite"/>
        </authorList>
    </citation>
    <scope>IDENTIFICATION</scope>
</reference>
<feature type="repeat" description="ANK" evidence="9">
    <location>
        <begin position="368"/>
        <end position="400"/>
    </location>
</feature>
<dbReference type="GO" id="GO:0005524">
    <property type="term" value="F:ATP binding"/>
    <property type="evidence" value="ECO:0007669"/>
    <property type="project" value="InterPro"/>
</dbReference>
<evidence type="ECO:0000259" key="10">
    <source>
        <dbReference type="PROSITE" id="PS50011"/>
    </source>
</evidence>
<keyword evidence="12" id="KW-1185">Reference proteome</keyword>
<dbReference type="Gene3D" id="1.25.40.20">
    <property type="entry name" value="Ankyrin repeat-containing domain"/>
    <property type="match status" value="1"/>
</dbReference>
<evidence type="ECO:0000313" key="13">
    <source>
        <dbReference type="WBParaSite" id="TASK_0000868401-mRNA-1"/>
    </source>
</evidence>
<dbReference type="GO" id="GO:0042149">
    <property type="term" value="P:cellular response to glucose starvation"/>
    <property type="evidence" value="ECO:0007669"/>
    <property type="project" value="TreeGrafter"/>
</dbReference>
<dbReference type="PROSITE" id="PS50088">
    <property type="entry name" value="ANK_REPEAT"/>
    <property type="match status" value="3"/>
</dbReference>
<dbReference type="PANTHER" id="PTHR12787:SF0">
    <property type="entry name" value="RIBOSOMAL RNA-PROCESSING PROTEIN 8"/>
    <property type="match status" value="1"/>
</dbReference>
<accession>A0A158RA89</accession>
<dbReference type="GO" id="GO:0005730">
    <property type="term" value="C:nucleolus"/>
    <property type="evidence" value="ECO:0007669"/>
    <property type="project" value="UniProtKB-SubCell"/>
</dbReference>
<dbReference type="FunFam" id="1.25.40.20:FF:000050">
    <property type="entry name" value="integrin-linked protein kinase"/>
    <property type="match status" value="1"/>
</dbReference>
<keyword evidence="8" id="KW-0539">Nucleus</keyword>
<dbReference type="PROSITE" id="PS50297">
    <property type="entry name" value="ANK_REP_REGION"/>
    <property type="match status" value="3"/>
</dbReference>
<evidence type="ECO:0000256" key="3">
    <source>
        <dbReference type="ARBA" id="ARBA00020203"/>
    </source>
</evidence>
<dbReference type="CDD" id="cd02440">
    <property type="entry name" value="AdoMet_MTases"/>
    <property type="match status" value="1"/>
</dbReference>
<evidence type="ECO:0000256" key="1">
    <source>
        <dbReference type="ARBA" id="ARBA00004604"/>
    </source>
</evidence>
<comment type="subcellular location">
    <subcellularLocation>
        <location evidence="1">Nucleus</location>
        <location evidence="1">Nucleolus</location>
    </subcellularLocation>
</comment>
<dbReference type="Pfam" id="PF00023">
    <property type="entry name" value="Ank"/>
    <property type="match status" value="1"/>
</dbReference>
<dbReference type="InterPro" id="IPR042036">
    <property type="entry name" value="RRP8_N"/>
</dbReference>
<evidence type="ECO:0000256" key="8">
    <source>
        <dbReference type="ARBA" id="ARBA00023242"/>
    </source>
</evidence>
<dbReference type="GO" id="GO:0006364">
    <property type="term" value="P:rRNA processing"/>
    <property type="evidence" value="ECO:0007669"/>
    <property type="project" value="UniProtKB-KW"/>
</dbReference>
<dbReference type="FunFam" id="1.10.10.2150:FF:000001">
    <property type="entry name" value="Ribosomal RNA-processing protein 8"/>
    <property type="match status" value="1"/>
</dbReference>
<dbReference type="Gene3D" id="1.10.10.2150">
    <property type="entry name" value="Ribosomal RNA-processing protein 8, N-terminal domain"/>
    <property type="match status" value="1"/>
</dbReference>
<evidence type="ECO:0000256" key="5">
    <source>
        <dbReference type="ARBA" id="ARBA00022603"/>
    </source>
</evidence>
<dbReference type="GO" id="GO:0032259">
    <property type="term" value="P:methylation"/>
    <property type="evidence" value="ECO:0007669"/>
    <property type="project" value="UniProtKB-KW"/>
</dbReference>
<sequence>MDSSYLGGLRAALKASKIRQKRTASKRLKIKTNKKVKGAVARSGEHTHEDKDTLTSEIRASVFRFLNEKLYKCSSEDALRYFLEDPSAFKVYHDGFQNQLQKWPYDPLTWAEEVIKADFKRKLIVADMGCGDARLALRLGKAAIVYSFDLVAVNERVTACDMAHTPLAHSSVDVVLFCLSLMGTNCRDFLYEANRLLKMGGTLLIVEVASRFGSSFKTFLRLLKPFGFKITQWEITKDTYFVHGRLSKIKDVSNLRVSSLPNITINPSMEAIIGHVREGNLAETRLWLDMSENDVNQGDEHRFSLLHWAAREGRRAIVELLISRGARVNATNLGDDTALHLAAAHGHYDVVYFLLNNFRLAVDASNEHGNTALHYACFWNHHEIAELLIKFGASLMQENKYGYTPLEIARPRAAAMLAPMAQSYGADLTRRRPFRDQSWIGTKTRARDATVYKLDGDAWDPRDVELSGALADGHGAEVLRGFFRNKEVVVKMLKLRHYTDRQARDFKEEFPRLRIFNHPNILPVLAIFNATPRLCLISEFMPFGSLYSLLHLLPQSHQQQQHLDEHGHPQPPPVVSLRQALRFALDIAKAMEFLHSPELKVPNFRLNSRHVLVDEDVAKIGNPVDEGMPEDEMLTARLDMADYKFSFHEKFREYNPAWMSPEALQKKPQDINLQASDMWSFGVILWELITRMEPFEGLDPMVIGMQVATESLRLPRLASMDVRMVRLLDLCMNEDPGKRPRFDMLLPLLDRMRERAGQSTLTK</sequence>
<dbReference type="InterPro" id="IPR001245">
    <property type="entry name" value="Ser-Thr/Tyr_kinase_cat_dom"/>
</dbReference>
<keyword evidence="7" id="KW-0949">S-adenosyl-L-methionine</keyword>
<dbReference type="Gene3D" id="1.10.510.10">
    <property type="entry name" value="Transferase(Phosphotransferase) domain 1"/>
    <property type="match status" value="1"/>
</dbReference>
<dbReference type="Gene3D" id="3.40.50.150">
    <property type="entry name" value="Vaccinia Virus protein VP39"/>
    <property type="match status" value="1"/>
</dbReference>
<evidence type="ECO:0000256" key="4">
    <source>
        <dbReference type="ARBA" id="ARBA00022552"/>
    </source>
</evidence>
<dbReference type="PANTHER" id="PTHR12787">
    <property type="entry name" value="RIBOSOMAL RNA-PROCESSING PROTEIN 8"/>
    <property type="match status" value="1"/>
</dbReference>
<evidence type="ECO:0000256" key="2">
    <source>
        <dbReference type="ARBA" id="ARBA00006301"/>
    </source>
</evidence>
<evidence type="ECO:0000313" key="11">
    <source>
        <dbReference type="EMBL" id="VDK40848.1"/>
    </source>
</evidence>